<dbReference type="GO" id="GO:0006396">
    <property type="term" value="P:RNA processing"/>
    <property type="evidence" value="ECO:0007669"/>
    <property type="project" value="InterPro"/>
</dbReference>
<proteinExistence type="inferred from homology"/>
<keyword evidence="3" id="KW-0539">Nucleus</keyword>
<dbReference type="GO" id="GO:0031048">
    <property type="term" value="P:regulatory ncRNA-mediated heterochromatin formation"/>
    <property type="evidence" value="ECO:0007669"/>
    <property type="project" value="TreeGrafter"/>
</dbReference>
<feature type="compositionally biased region" description="Basic and acidic residues" evidence="4">
    <location>
        <begin position="60"/>
        <end position="71"/>
    </location>
</feature>
<dbReference type="InterPro" id="IPR011990">
    <property type="entry name" value="TPR-like_helical_dom_sf"/>
</dbReference>
<dbReference type="Proteomes" id="UP000694620">
    <property type="component" value="Chromosome 16"/>
</dbReference>
<evidence type="ECO:0000256" key="2">
    <source>
        <dbReference type="ARBA" id="ARBA00009265"/>
    </source>
</evidence>
<dbReference type="PANTHER" id="PTHR13471">
    <property type="entry name" value="TETRATRICOPEPTIDE-LIKE HELICAL"/>
    <property type="match status" value="1"/>
</dbReference>
<evidence type="ECO:0000256" key="3">
    <source>
        <dbReference type="ARBA" id="ARBA00023242"/>
    </source>
</evidence>
<comment type="subcellular location">
    <subcellularLocation>
        <location evidence="1">Nucleus</location>
    </subcellularLocation>
</comment>
<dbReference type="CDD" id="cd22200">
    <property type="entry name" value="NRDE2_MID"/>
    <property type="match status" value="1"/>
</dbReference>
<dbReference type="Ensembl" id="ENSECRT00000020576.1">
    <property type="protein sequence ID" value="ENSECRP00000020142.1"/>
    <property type="gene ID" value="ENSECRG00000013519.1"/>
</dbReference>
<comment type="similarity">
    <text evidence="2">Belongs to the NRDE2 family.</text>
</comment>
<name>A0A8C4XC60_ERPCA</name>
<dbReference type="PANTHER" id="PTHR13471:SF0">
    <property type="entry name" value="NUCLEAR EXOSOME REGULATOR NRDE2"/>
    <property type="match status" value="1"/>
</dbReference>
<reference evidence="5" key="1">
    <citation type="submission" date="2021-06" db="EMBL/GenBank/DDBJ databases">
        <authorList>
            <consortium name="Wellcome Sanger Institute Data Sharing"/>
        </authorList>
    </citation>
    <scope>NUCLEOTIDE SEQUENCE [LARGE SCALE GENOMIC DNA]</scope>
</reference>
<reference evidence="5" key="2">
    <citation type="submission" date="2025-08" db="UniProtKB">
        <authorList>
            <consortium name="Ensembl"/>
        </authorList>
    </citation>
    <scope>IDENTIFICATION</scope>
</reference>
<evidence type="ECO:0000256" key="4">
    <source>
        <dbReference type="SAM" id="MobiDB-lite"/>
    </source>
</evidence>
<keyword evidence="6" id="KW-1185">Reference proteome</keyword>
<feature type="compositionally biased region" description="Basic residues" evidence="4">
    <location>
        <begin position="72"/>
        <end position="93"/>
    </location>
</feature>
<dbReference type="InterPro" id="IPR003107">
    <property type="entry name" value="HAT"/>
</dbReference>
<feature type="compositionally biased region" description="Low complexity" evidence="4">
    <location>
        <begin position="98"/>
        <end position="108"/>
    </location>
</feature>
<dbReference type="SUPFAM" id="SSF48452">
    <property type="entry name" value="TPR-like"/>
    <property type="match status" value="1"/>
</dbReference>
<protein>
    <submittedName>
        <fullName evidence="5">NRDE-2, necessary for RNA interference, domain containing</fullName>
    </submittedName>
</protein>
<accession>A0A8C4XC60</accession>
<dbReference type="SMART" id="SM00386">
    <property type="entry name" value="HAT"/>
    <property type="match status" value="7"/>
</dbReference>
<dbReference type="FunFam" id="1.25.40.10:FF:000185">
    <property type="entry name" value="NRDE-2, necessary for RNA interference, domain-containing"/>
    <property type="match status" value="1"/>
</dbReference>
<gene>
    <name evidence="5" type="primary">NRDE2</name>
    <name evidence="5" type="synonym">nrde2</name>
</gene>
<sequence length="1156" mass="132599">MALFPAFAAEACDSNVGKETVTKGLDWLSNQSFRNEDPLTLHQLSIKKEEHATQSFSLEQLKEENSEETKIKSKKKKKEKKKKEKKKYKKKAQRHSDSSWSDSDSVDLSGDHLSNYEKCKKEPESARKPEPNAIQSHFLWLDDLQQPTDQYFCIDRKGDPANKEYDSLYRGDIARYKRKGQSCLGLNPKKQCITWSDSTSVKKKNEKKPDRYFSKAASLIIGTEGLMVNYSGNVQSSDPTAFTSDFMEVPGVKEEETTASCAPLWVNPLGIYDASTTLWLQGKGQQKNEDQSIGSQQSGEKINTAMASKVEEFNKKLRENPEDIQAWLEFVNFQDKLMMGPSPFCAAESDLEGRKKSLRFIIEKKISMLDRAIESNPSSVELKLARLELFKELWEPSALLKEWQKLIFLHPNNTELWKKYLLFCQSQFSTFTVSKMNSIYGKCLKTLAAVHDGCMVSHPALPDTEEALLAIFLQQCHFLRQAGHSEKVISLFQAMIEFTFFKPDSVKDLPTKQQVEFFEPFWDCGEPRFGETGARGWRAWMHQQERGGWIIPNETADEDASGDEDDDNELKDKTWPKWKIWLNVECSREVKHWLPWKPDKSKGQTEEDCEDPERQVLFDDIGPSMIRISKPDLVFQMVTSFLQFMGLPVGSNFCSPYWSILLDEMSAVGCGLEENSPLTSMETQCNGIGCVGHIYTFNSVKQEIIHHKFGEQFVHNVLLPITLSLYWLQYEKYKVIQHRQKQNKKQLKSQGKKSKKLAKNLLKESENRNNLALWKEYAHLEWLLGNKEEARKVFDTSVTVAISLGLEDTDLCSLCLLYAQLEVEASEGDVVGVTSQALHILTKLTDGGPYVTYSGQVAPVAILKARKVYEHAVLSILTNISSQNTSTSSSDFRPDTLTSLIGCFALFQYITVGLEASDKIFEHALEVLSHVPSQLSVEISPNKWTQPNEMEKLTLMRALHLRYHMKISNFPLKTLREMLIDALKLFPGNHRLWKLYVEVENKYHNASRSRRFFDNVAKNTKYITPCLFAVFAEQKRKEMIDHVQRVGDSVIYLTVPENGLSNRIRVLFEHAVCSENGAHCPLMWRMYLSFMVVQGNKERSRGVFYRALQSCPWTKALYLDAIEYFPDHFNEVIDLIVEKELRLRIPLEEVDLLLED</sequence>
<evidence type="ECO:0000313" key="5">
    <source>
        <dbReference type="Ensembl" id="ENSECRP00000020142.1"/>
    </source>
</evidence>
<organism evidence="5 6">
    <name type="scientific">Erpetoichthys calabaricus</name>
    <name type="common">Rope fish</name>
    <name type="synonym">Calamoichthys calabaricus</name>
    <dbReference type="NCBI Taxonomy" id="27687"/>
    <lineage>
        <taxon>Eukaryota</taxon>
        <taxon>Metazoa</taxon>
        <taxon>Chordata</taxon>
        <taxon>Craniata</taxon>
        <taxon>Vertebrata</taxon>
        <taxon>Euteleostomi</taxon>
        <taxon>Actinopterygii</taxon>
        <taxon>Polypteriformes</taxon>
        <taxon>Polypteridae</taxon>
        <taxon>Erpetoichthys</taxon>
    </lineage>
</organism>
<dbReference type="AlphaFoldDB" id="A0A8C4XC60"/>
<dbReference type="GO" id="GO:1902369">
    <property type="term" value="P:negative regulation of RNA catabolic process"/>
    <property type="evidence" value="ECO:0007669"/>
    <property type="project" value="TreeGrafter"/>
</dbReference>
<evidence type="ECO:0000313" key="6">
    <source>
        <dbReference type="Proteomes" id="UP000694620"/>
    </source>
</evidence>
<dbReference type="GeneTree" id="ENSGT00390000005524"/>
<feature type="region of interest" description="Disordered" evidence="4">
    <location>
        <begin position="56"/>
        <end position="108"/>
    </location>
</feature>
<dbReference type="Pfam" id="PF08424">
    <property type="entry name" value="NRDE-2"/>
    <property type="match status" value="1"/>
</dbReference>
<dbReference type="InterPro" id="IPR013633">
    <property type="entry name" value="NRDE-2"/>
</dbReference>
<reference evidence="5" key="3">
    <citation type="submission" date="2025-09" db="UniProtKB">
        <authorList>
            <consortium name="Ensembl"/>
        </authorList>
    </citation>
    <scope>IDENTIFICATION</scope>
</reference>
<dbReference type="GO" id="GO:0071013">
    <property type="term" value="C:catalytic step 2 spliceosome"/>
    <property type="evidence" value="ECO:0007669"/>
    <property type="project" value="TreeGrafter"/>
</dbReference>
<evidence type="ECO:0000256" key="1">
    <source>
        <dbReference type="ARBA" id="ARBA00004123"/>
    </source>
</evidence>
<dbReference type="Gene3D" id="1.25.40.10">
    <property type="entry name" value="Tetratricopeptide repeat domain"/>
    <property type="match status" value="3"/>
</dbReference>